<evidence type="ECO:0000313" key="11">
    <source>
        <dbReference type="Proteomes" id="UP000638648"/>
    </source>
</evidence>
<organism evidence="10 11">
    <name type="scientific">Actinopolymorpha pittospori</name>
    <dbReference type="NCBI Taxonomy" id="648752"/>
    <lineage>
        <taxon>Bacteria</taxon>
        <taxon>Bacillati</taxon>
        <taxon>Actinomycetota</taxon>
        <taxon>Actinomycetes</taxon>
        <taxon>Propionibacteriales</taxon>
        <taxon>Actinopolymorphaceae</taxon>
        <taxon>Actinopolymorpha</taxon>
    </lineage>
</organism>
<evidence type="ECO:0000313" key="10">
    <source>
        <dbReference type="EMBL" id="MBE1605128.1"/>
    </source>
</evidence>
<evidence type="ECO:0000256" key="1">
    <source>
        <dbReference type="ARBA" id="ARBA00004651"/>
    </source>
</evidence>
<dbReference type="InterPro" id="IPR002656">
    <property type="entry name" value="Acyl_transf_3_dom"/>
</dbReference>
<feature type="domain" description="Acyltransferase 3" evidence="9">
    <location>
        <begin position="24"/>
        <end position="351"/>
    </location>
</feature>
<keyword evidence="3" id="KW-1003">Cell membrane</keyword>
<feature type="transmembrane region" description="Helical" evidence="8">
    <location>
        <begin position="142"/>
        <end position="164"/>
    </location>
</feature>
<dbReference type="AlphaFoldDB" id="A0A927MUL8"/>
<dbReference type="PANTHER" id="PTHR40074:SF2">
    <property type="entry name" value="O-ACETYLTRANSFERASE WECH"/>
    <property type="match status" value="1"/>
</dbReference>
<evidence type="ECO:0000256" key="3">
    <source>
        <dbReference type="ARBA" id="ARBA00022475"/>
    </source>
</evidence>
<feature type="transmembrane region" description="Helical" evidence="8">
    <location>
        <begin position="67"/>
        <end position="85"/>
    </location>
</feature>
<comment type="similarity">
    <text evidence="2">Belongs to the acyltransferase 3 family.</text>
</comment>
<dbReference type="Proteomes" id="UP000638648">
    <property type="component" value="Unassembled WGS sequence"/>
</dbReference>
<dbReference type="GO" id="GO:0016413">
    <property type="term" value="F:O-acetyltransferase activity"/>
    <property type="evidence" value="ECO:0007669"/>
    <property type="project" value="TreeGrafter"/>
</dbReference>
<keyword evidence="5 8" id="KW-1133">Transmembrane helix</keyword>
<reference evidence="10" key="1">
    <citation type="submission" date="2020-10" db="EMBL/GenBank/DDBJ databases">
        <title>Sequencing the genomes of 1000 actinobacteria strains.</title>
        <authorList>
            <person name="Klenk H.-P."/>
        </authorList>
    </citation>
    <scope>NUCLEOTIDE SEQUENCE</scope>
    <source>
        <strain evidence="10">DSM 45354</strain>
    </source>
</reference>
<feature type="transmembrane region" description="Helical" evidence="8">
    <location>
        <begin position="299"/>
        <end position="316"/>
    </location>
</feature>
<feature type="transmembrane region" description="Helical" evidence="8">
    <location>
        <begin position="201"/>
        <end position="219"/>
    </location>
</feature>
<evidence type="ECO:0000256" key="7">
    <source>
        <dbReference type="SAM" id="MobiDB-lite"/>
    </source>
</evidence>
<feature type="transmembrane region" description="Helical" evidence="8">
    <location>
        <begin position="28"/>
        <end position="47"/>
    </location>
</feature>
<comment type="subcellular location">
    <subcellularLocation>
        <location evidence="1">Cell membrane</location>
        <topology evidence="1">Multi-pass membrane protein</topology>
    </subcellularLocation>
</comment>
<evidence type="ECO:0000256" key="6">
    <source>
        <dbReference type="ARBA" id="ARBA00023136"/>
    </source>
</evidence>
<evidence type="ECO:0000256" key="5">
    <source>
        <dbReference type="ARBA" id="ARBA00022989"/>
    </source>
</evidence>
<evidence type="ECO:0000256" key="8">
    <source>
        <dbReference type="SAM" id="Phobius"/>
    </source>
</evidence>
<dbReference type="EMBL" id="JADBEM010000001">
    <property type="protein sequence ID" value="MBE1605128.1"/>
    <property type="molecule type" value="Genomic_DNA"/>
</dbReference>
<accession>A0A927MUL8</accession>
<keyword evidence="11" id="KW-1185">Reference proteome</keyword>
<name>A0A927MUL8_9ACTN</name>
<comment type="caution">
    <text evidence="10">The sequence shown here is derived from an EMBL/GenBank/DDBJ whole genome shotgun (WGS) entry which is preliminary data.</text>
</comment>
<dbReference type="PANTHER" id="PTHR40074">
    <property type="entry name" value="O-ACETYLTRANSFERASE WECH"/>
    <property type="match status" value="1"/>
</dbReference>
<sequence>METRVGAPDQTADQTPDQPRGQVHWLSWARIVAIVAVVTIHVCSHLVLEWGTTSAKQWHFGNLAESAARFSVPLFVMVSGAVLLVPRPSERRRDFYLRRASRIAIPLVVWTCFFLVLDAWSHGREVTAYTFVQGFLWGRPYYHLYFLYVVAGLYLVTPFLRAFIVGADRRLLVAAAAVTLGLASADKMQHVAMGGGGGFNAFTYFLPFLGYYLLGYVVATTRPRRPRRTVLCWSLAALVVSVLVTHFGTWWLFAQTGAQQGRVLYEYYAPPVVLATIAMAFLLRALFGDRASTPARSRRVRGLADLTFGIFLLHPIPLELLVRRDQPVFSSAYVDIAFHVGVIVALVVGCGLVTFVAHRIPVIRRLV</sequence>
<evidence type="ECO:0000256" key="4">
    <source>
        <dbReference type="ARBA" id="ARBA00022692"/>
    </source>
</evidence>
<feature type="region of interest" description="Disordered" evidence="7">
    <location>
        <begin position="1"/>
        <end position="20"/>
    </location>
</feature>
<feature type="transmembrane region" description="Helical" evidence="8">
    <location>
        <begin position="268"/>
        <end position="287"/>
    </location>
</feature>
<dbReference type="RefSeq" id="WP_192749518.1">
    <property type="nucleotide sequence ID" value="NZ_BAABJL010000133.1"/>
</dbReference>
<proteinExistence type="inferred from homology"/>
<dbReference type="GO" id="GO:0009246">
    <property type="term" value="P:enterobacterial common antigen biosynthetic process"/>
    <property type="evidence" value="ECO:0007669"/>
    <property type="project" value="TreeGrafter"/>
</dbReference>
<keyword evidence="6 8" id="KW-0472">Membrane</keyword>
<protein>
    <submittedName>
        <fullName evidence="10">Surface polysaccharide O-acyltransferase-like enzyme</fullName>
    </submittedName>
</protein>
<feature type="transmembrane region" description="Helical" evidence="8">
    <location>
        <begin position="171"/>
        <end position="189"/>
    </location>
</feature>
<gene>
    <name evidence="10" type="ORF">HEB94_001976</name>
</gene>
<evidence type="ECO:0000259" key="9">
    <source>
        <dbReference type="Pfam" id="PF01757"/>
    </source>
</evidence>
<feature type="transmembrane region" description="Helical" evidence="8">
    <location>
        <begin position="105"/>
        <end position="122"/>
    </location>
</feature>
<dbReference type="Pfam" id="PF01757">
    <property type="entry name" value="Acyl_transf_3"/>
    <property type="match status" value="1"/>
</dbReference>
<feature type="transmembrane region" description="Helical" evidence="8">
    <location>
        <begin position="231"/>
        <end position="253"/>
    </location>
</feature>
<evidence type="ECO:0000256" key="2">
    <source>
        <dbReference type="ARBA" id="ARBA00007400"/>
    </source>
</evidence>
<keyword evidence="4 8" id="KW-0812">Transmembrane</keyword>
<dbReference type="GO" id="GO:0005886">
    <property type="term" value="C:plasma membrane"/>
    <property type="evidence" value="ECO:0007669"/>
    <property type="project" value="UniProtKB-SubCell"/>
</dbReference>
<feature type="transmembrane region" description="Helical" evidence="8">
    <location>
        <begin position="336"/>
        <end position="357"/>
    </location>
</feature>